<dbReference type="OrthoDB" id="1088238at2759"/>
<gene>
    <name evidence="1" type="ORF">MERR_LOCUS17408</name>
</gene>
<evidence type="ECO:0000313" key="1">
    <source>
        <dbReference type="EMBL" id="CAA7030173.1"/>
    </source>
</evidence>
<accession>A0A6D2IQF7</accession>
<evidence type="ECO:0000313" key="2">
    <source>
        <dbReference type="Proteomes" id="UP000467841"/>
    </source>
</evidence>
<keyword evidence="2" id="KW-1185">Reference proteome</keyword>
<organism evidence="1 2">
    <name type="scientific">Microthlaspi erraticum</name>
    <dbReference type="NCBI Taxonomy" id="1685480"/>
    <lineage>
        <taxon>Eukaryota</taxon>
        <taxon>Viridiplantae</taxon>
        <taxon>Streptophyta</taxon>
        <taxon>Embryophyta</taxon>
        <taxon>Tracheophyta</taxon>
        <taxon>Spermatophyta</taxon>
        <taxon>Magnoliopsida</taxon>
        <taxon>eudicotyledons</taxon>
        <taxon>Gunneridae</taxon>
        <taxon>Pentapetalae</taxon>
        <taxon>rosids</taxon>
        <taxon>malvids</taxon>
        <taxon>Brassicales</taxon>
        <taxon>Brassicaceae</taxon>
        <taxon>Coluteocarpeae</taxon>
        <taxon>Microthlaspi</taxon>
    </lineage>
</organism>
<reference evidence="1" key="1">
    <citation type="submission" date="2020-01" db="EMBL/GenBank/DDBJ databases">
        <authorList>
            <person name="Mishra B."/>
        </authorList>
    </citation>
    <scope>NUCLEOTIDE SEQUENCE [LARGE SCALE GENOMIC DNA]</scope>
</reference>
<dbReference type="SUPFAM" id="SSF50630">
    <property type="entry name" value="Acid proteases"/>
    <property type="match status" value="1"/>
</dbReference>
<sequence>MEVMEIVGKGPLRAPITLALEMEFIGSDLLSTPTSLPKLNGQGSFTLPCTLGHLQLEDALVDFGASINLISLVLVQRLGIQTLIQRPKSSIMVGDASSKAPLGIVMDFPLRIEECTIPIDLKVLDMVEEKDVPLILGTHFLTTVGASIDFHTKKVILHNVNNKVSYPLKASSYKYCGTTATKSLSIKSDESAEFAEVETMEIMTVRCTEPVICEPCVLDEMGLAILFSEQLGSAQKDGEGMALKASHGHKRKMITPQTLSSAPSQLTLTLLPSKFTNGKIEYKIKCKGKSKPFSSIKALVSPELQKDQTKLKELLSSVLIVTFDGGTALIHA</sequence>
<dbReference type="PANTHER" id="PTHR33067">
    <property type="entry name" value="RNA-DIRECTED DNA POLYMERASE-RELATED"/>
    <property type="match status" value="1"/>
</dbReference>
<dbReference type="PANTHER" id="PTHR33067:SF9">
    <property type="entry name" value="RNA-DIRECTED DNA POLYMERASE"/>
    <property type="match status" value="1"/>
</dbReference>
<dbReference type="Pfam" id="PF08284">
    <property type="entry name" value="RVP_2"/>
    <property type="match status" value="1"/>
</dbReference>
<dbReference type="CDD" id="cd00303">
    <property type="entry name" value="retropepsin_like"/>
    <property type="match status" value="1"/>
</dbReference>
<dbReference type="EMBL" id="CACVBM020001091">
    <property type="protein sequence ID" value="CAA7030173.1"/>
    <property type="molecule type" value="Genomic_DNA"/>
</dbReference>
<dbReference type="Proteomes" id="UP000467841">
    <property type="component" value="Unassembled WGS sequence"/>
</dbReference>
<comment type="caution">
    <text evidence="1">The sequence shown here is derived from an EMBL/GenBank/DDBJ whole genome shotgun (WGS) entry which is preliminary data.</text>
</comment>
<protein>
    <submittedName>
        <fullName evidence="1">Uncharacterized protein</fullName>
    </submittedName>
</protein>
<proteinExistence type="predicted"/>
<dbReference type="Gene3D" id="2.40.70.10">
    <property type="entry name" value="Acid Proteases"/>
    <property type="match status" value="1"/>
</dbReference>
<dbReference type="GO" id="GO:0004190">
    <property type="term" value="F:aspartic-type endopeptidase activity"/>
    <property type="evidence" value="ECO:0007669"/>
    <property type="project" value="InterPro"/>
</dbReference>
<name>A0A6D2IQF7_9BRAS</name>
<dbReference type="AlphaFoldDB" id="A0A6D2IQF7"/>
<dbReference type="GO" id="GO:0006508">
    <property type="term" value="P:proteolysis"/>
    <property type="evidence" value="ECO:0007669"/>
    <property type="project" value="InterPro"/>
</dbReference>
<dbReference type="InterPro" id="IPR021109">
    <property type="entry name" value="Peptidase_aspartic_dom_sf"/>
</dbReference>